<protein>
    <submittedName>
        <fullName evidence="2">Hsp20/alpha crystallin family</fullName>
    </submittedName>
</protein>
<name>A0A9E7L0Y2_9LILI</name>
<dbReference type="OrthoDB" id="5511210at2759"/>
<reference evidence="2" key="1">
    <citation type="submission" date="2022-05" db="EMBL/GenBank/DDBJ databases">
        <title>The Musa troglodytarum L. genome provides insights into the mechanism of non-climacteric behaviour and enrichment of carotenoids.</title>
        <authorList>
            <person name="Wang J."/>
        </authorList>
    </citation>
    <scope>NUCLEOTIDE SEQUENCE</scope>
    <source>
        <tissue evidence="2">Leaf</tissue>
    </source>
</reference>
<feature type="non-terminal residue" evidence="2">
    <location>
        <position position="1"/>
    </location>
</feature>
<keyword evidence="3" id="KW-1185">Reference proteome</keyword>
<proteinExistence type="predicted"/>
<evidence type="ECO:0000256" key="1">
    <source>
        <dbReference type="SAM" id="MobiDB-lite"/>
    </source>
</evidence>
<accession>A0A9E7L0Y2</accession>
<evidence type="ECO:0000313" key="2">
    <source>
        <dbReference type="EMBL" id="URE39817.1"/>
    </source>
</evidence>
<feature type="compositionally biased region" description="Basic and acidic residues" evidence="1">
    <location>
        <begin position="58"/>
        <end position="89"/>
    </location>
</feature>
<organism evidence="2 3">
    <name type="scientific">Musa troglodytarum</name>
    <name type="common">fe'i banana</name>
    <dbReference type="NCBI Taxonomy" id="320322"/>
    <lineage>
        <taxon>Eukaryota</taxon>
        <taxon>Viridiplantae</taxon>
        <taxon>Streptophyta</taxon>
        <taxon>Embryophyta</taxon>
        <taxon>Tracheophyta</taxon>
        <taxon>Spermatophyta</taxon>
        <taxon>Magnoliopsida</taxon>
        <taxon>Liliopsida</taxon>
        <taxon>Zingiberales</taxon>
        <taxon>Musaceae</taxon>
        <taxon>Musa</taxon>
    </lineage>
</organism>
<evidence type="ECO:0000313" key="3">
    <source>
        <dbReference type="Proteomes" id="UP001055439"/>
    </source>
</evidence>
<dbReference type="Proteomes" id="UP001055439">
    <property type="component" value="Chromosome 8"/>
</dbReference>
<feature type="compositionally biased region" description="Gly residues" evidence="1">
    <location>
        <begin position="1"/>
        <end position="11"/>
    </location>
</feature>
<dbReference type="AlphaFoldDB" id="A0A9E7L0Y2"/>
<gene>
    <name evidence="2" type="ORF">MUK42_37789</name>
</gene>
<feature type="compositionally biased region" description="Basic and acidic residues" evidence="1">
    <location>
        <begin position="15"/>
        <end position="41"/>
    </location>
</feature>
<dbReference type="EMBL" id="CP097510">
    <property type="protein sequence ID" value="URE39817.1"/>
    <property type="molecule type" value="Genomic_DNA"/>
</dbReference>
<sequence>GGGEGGGGGRQGSPDQRREEQGRGGEERQVAPRGAEQRQVPEEIQVARECQGGSGKGVHGERCPDRDDAQGGREEEAGDEVHRDLGLSS</sequence>
<feature type="region of interest" description="Disordered" evidence="1">
    <location>
        <begin position="1"/>
        <end position="89"/>
    </location>
</feature>